<keyword evidence="2" id="KW-1185">Reference proteome</keyword>
<gene>
    <name evidence="1" type="ORF">FPL14_23930</name>
</gene>
<dbReference type="SUPFAM" id="SSF102712">
    <property type="entry name" value="JAB1/MPN domain"/>
    <property type="match status" value="1"/>
</dbReference>
<reference evidence="1 2" key="1">
    <citation type="submission" date="2019-07" db="EMBL/GenBank/DDBJ databases">
        <authorList>
            <person name="Kim J.K."/>
            <person name="Cheong H.-M."/>
            <person name="Choi Y."/>
            <person name="Hwang K.J."/>
            <person name="Lee S."/>
            <person name="Choi C."/>
        </authorList>
    </citation>
    <scope>NUCLEOTIDE SEQUENCE [LARGE SCALE GENOMIC DNA]</scope>
    <source>
        <strain evidence="1 2">KS 22</strain>
    </source>
</reference>
<proteinExistence type="predicted"/>
<dbReference type="AlphaFoldDB" id="A0A7G5C3U5"/>
<name>A0A7G5C3U5_9BACL</name>
<dbReference type="Gene3D" id="3.40.140.10">
    <property type="entry name" value="Cytidine Deaminase, domain 2"/>
    <property type="match status" value="1"/>
</dbReference>
<evidence type="ECO:0000313" key="2">
    <source>
        <dbReference type="Proteomes" id="UP000515679"/>
    </source>
</evidence>
<dbReference type="KEGG" id="cchl:FPL14_23930"/>
<evidence type="ECO:0008006" key="3">
    <source>
        <dbReference type="Google" id="ProtNLM"/>
    </source>
</evidence>
<dbReference type="EMBL" id="CP041969">
    <property type="protein sequence ID" value="QMV43879.1"/>
    <property type="molecule type" value="Genomic_DNA"/>
</dbReference>
<dbReference type="RefSeq" id="WP_182300117.1">
    <property type="nucleotide sequence ID" value="NZ_CP041969.1"/>
</dbReference>
<evidence type="ECO:0000313" key="1">
    <source>
        <dbReference type="EMBL" id="QMV43879.1"/>
    </source>
</evidence>
<sequence length="98" mass="10850">MNKVKEVILNNALASGLESASRMRLPYECCGVVYGTLSIGGVLTADGFSLLRNGSASPIDTFAFHPEDWISAYYDAQKNQREIVGFFTPTRRGRQFRA</sequence>
<accession>A0A7G5C3U5</accession>
<organism evidence="1 2">
    <name type="scientific">Cohnella cholangitidis</name>
    <dbReference type="NCBI Taxonomy" id="2598458"/>
    <lineage>
        <taxon>Bacteria</taxon>
        <taxon>Bacillati</taxon>
        <taxon>Bacillota</taxon>
        <taxon>Bacilli</taxon>
        <taxon>Bacillales</taxon>
        <taxon>Paenibacillaceae</taxon>
        <taxon>Cohnella</taxon>
    </lineage>
</organism>
<protein>
    <recommendedName>
        <fullName evidence="3">JAB domain-containing protein</fullName>
    </recommendedName>
</protein>
<dbReference type="Proteomes" id="UP000515679">
    <property type="component" value="Chromosome"/>
</dbReference>